<dbReference type="GeneID" id="93128864"/>
<dbReference type="AlphaFoldDB" id="A0A892IAT1"/>
<accession>A0A892IAT1</accession>
<keyword evidence="2" id="KW-1185">Reference proteome</keyword>
<name>A0A892IAT1_9BURK</name>
<dbReference type="Proteomes" id="UP000625568">
    <property type="component" value="Chromosome 2"/>
</dbReference>
<protein>
    <submittedName>
        <fullName evidence="1">Uncharacterized protein</fullName>
    </submittedName>
</protein>
<gene>
    <name evidence="1" type="ORF">I6K02_20905</name>
</gene>
<sequence length="57" mass="6234">MPALLDDFGEWNTVAAIVFPPKSRGHPGVHGIDERVSAPLRRPLTGTIRASRAVPFR</sequence>
<evidence type="ECO:0000313" key="1">
    <source>
        <dbReference type="EMBL" id="QRO79034.1"/>
    </source>
</evidence>
<dbReference type="EMBL" id="CP069483">
    <property type="protein sequence ID" value="QRO79034.1"/>
    <property type="molecule type" value="Genomic_DNA"/>
</dbReference>
<dbReference type="RefSeq" id="WP_158380454.1">
    <property type="nucleotide sequence ID" value="NZ_CABVPR010000097.1"/>
</dbReference>
<evidence type="ECO:0000313" key="2">
    <source>
        <dbReference type="Proteomes" id="UP000625568"/>
    </source>
</evidence>
<organism evidence="1 2">
    <name type="scientific">Burkholderia dolosa</name>
    <dbReference type="NCBI Taxonomy" id="152500"/>
    <lineage>
        <taxon>Bacteria</taxon>
        <taxon>Pseudomonadati</taxon>
        <taxon>Pseudomonadota</taxon>
        <taxon>Betaproteobacteria</taxon>
        <taxon>Burkholderiales</taxon>
        <taxon>Burkholderiaceae</taxon>
        <taxon>Burkholderia</taxon>
        <taxon>Burkholderia cepacia complex</taxon>
    </lineage>
</organism>
<reference evidence="1 2" key="1">
    <citation type="submission" date="2021-02" db="EMBL/GenBank/DDBJ databases">
        <title>FDA dAtabase for Regulatory Grade micrObial Sequences (FDA-ARGOS): Supporting development and validation of Infectious Disease Dx tests.</title>
        <authorList>
            <person name="Minogue T."/>
            <person name="Wolcott M."/>
            <person name="Wasieloski L."/>
            <person name="Aguilar W."/>
            <person name="Moore D."/>
            <person name="Jaissle J."/>
            <person name="Tallon L."/>
            <person name="Sadzewicz L."/>
            <person name="Zhao X."/>
            <person name="Boylan J."/>
            <person name="Ott S."/>
            <person name="Bowen H."/>
            <person name="Vavikolanu K."/>
            <person name="Mehta A."/>
            <person name="Aluvathingal J."/>
            <person name="Nadendla S."/>
            <person name="Yan Y."/>
            <person name="Sichtig H."/>
        </authorList>
    </citation>
    <scope>NUCLEOTIDE SEQUENCE [LARGE SCALE GENOMIC DNA]</scope>
    <source>
        <strain evidence="1 2">FDAARGOS_1272</strain>
    </source>
</reference>
<proteinExistence type="predicted"/>